<gene>
    <name evidence="10" type="ORF">ODALV1_LOCUS15134</name>
</gene>
<sequence>MKLKILLICAVQSIHCISAIGADRITFVGTFSRLVEASLYQLPLPLTIRLAISNNSDSKLFYGNCHHIDLLHNTLFKETLLVPYLIGNNKPYMESPHKQSITTGGVTGKIEIFTYLVVFWVEDIISTSLVQSVVEKTVSRRNDRTIFITQNEEIILKLGNSTTIQGLRDKFFMTLENDGDKIWTDPLVFNKNHELIVFTSVFNLPQRNKMGGLLRGRHLRTGQSEIFHWAYVDSQDTNGNVQFAGSFYSIQVEAMKRFNYTLDVKQLDTYASIENGTWIGTTGCVLNGECDLAICLSPEYIWGYGMEFSPAISTAELIFWTNFPRSDPKWYGFLLPFSVTVWIFVIIGNLMIGMILLLTMYHAEDGIMSSRVLEAGIFLPFTLAMEQGVSQVPPMLRFRFLTLVWLMTTMVIGTAYKSLLRNNLMFPPKDEVPLTHAELADRKDYVATLYSFGELELDHFKSSTDPKIQQIYKRLKLVNERTECLHNVLLNYKQTCGAWHPPSTMLIAKFLTLNILVDPLIHSKDHVALSYMTLAFPKGSILVDTFSGIVSSITEGGIYQKFAKDETYKLKKSGVDFWKNATEYQKESKIYRILKSQIESSFESDDRPLTLSSLWVVLLFIPGGCMIGLVTCVLETQYISWKRMKVVLLHVNPAL</sequence>
<evidence type="ECO:0000256" key="4">
    <source>
        <dbReference type="ARBA" id="ARBA00022989"/>
    </source>
</evidence>
<keyword evidence="2" id="KW-1003">Cell membrane</keyword>
<evidence type="ECO:0000313" key="11">
    <source>
        <dbReference type="Proteomes" id="UP001642540"/>
    </source>
</evidence>
<keyword evidence="5 8" id="KW-0472">Membrane</keyword>
<organism evidence="10 11">
    <name type="scientific">Orchesella dallaii</name>
    <dbReference type="NCBI Taxonomy" id="48710"/>
    <lineage>
        <taxon>Eukaryota</taxon>
        <taxon>Metazoa</taxon>
        <taxon>Ecdysozoa</taxon>
        <taxon>Arthropoda</taxon>
        <taxon>Hexapoda</taxon>
        <taxon>Collembola</taxon>
        <taxon>Entomobryomorpha</taxon>
        <taxon>Entomobryoidea</taxon>
        <taxon>Orchesellidae</taxon>
        <taxon>Orchesellinae</taxon>
        <taxon>Orchesella</taxon>
    </lineage>
</organism>
<keyword evidence="11" id="KW-1185">Reference proteome</keyword>
<evidence type="ECO:0000256" key="6">
    <source>
        <dbReference type="ARBA" id="ARBA00023170"/>
    </source>
</evidence>
<feature type="signal peptide" evidence="9">
    <location>
        <begin position="1"/>
        <end position="19"/>
    </location>
</feature>
<keyword evidence="7" id="KW-0325">Glycoprotein</keyword>
<evidence type="ECO:0000256" key="2">
    <source>
        <dbReference type="ARBA" id="ARBA00022475"/>
    </source>
</evidence>
<comment type="subcellular location">
    <subcellularLocation>
        <location evidence="1">Cell membrane</location>
        <topology evidence="1">Multi-pass membrane protein</topology>
    </subcellularLocation>
</comment>
<keyword evidence="3 8" id="KW-0812">Transmembrane</keyword>
<dbReference type="InterPro" id="IPR052192">
    <property type="entry name" value="Insect_Ionotropic_Sensory_Rcpt"/>
</dbReference>
<protein>
    <submittedName>
        <fullName evidence="10">Uncharacterized protein</fullName>
    </submittedName>
</protein>
<evidence type="ECO:0000256" key="8">
    <source>
        <dbReference type="SAM" id="Phobius"/>
    </source>
</evidence>
<accession>A0ABP1QXY8</accession>
<comment type="caution">
    <text evidence="10">The sequence shown here is derived from an EMBL/GenBank/DDBJ whole genome shotgun (WGS) entry which is preliminary data.</text>
</comment>
<dbReference type="Proteomes" id="UP001642540">
    <property type="component" value="Unassembled WGS sequence"/>
</dbReference>
<name>A0ABP1QXY8_9HEXA</name>
<keyword evidence="4 8" id="KW-1133">Transmembrane helix</keyword>
<dbReference type="PANTHER" id="PTHR42643:SF24">
    <property type="entry name" value="IONOTROPIC RECEPTOR 60A"/>
    <property type="match status" value="1"/>
</dbReference>
<feature type="transmembrane region" description="Helical" evidence="8">
    <location>
        <begin position="614"/>
        <end position="634"/>
    </location>
</feature>
<dbReference type="PANTHER" id="PTHR42643">
    <property type="entry name" value="IONOTROPIC RECEPTOR 20A-RELATED"/>
    <property type="match status" value="1"/>
</dbReference>
<proteinExistence type="predicted"/>
<feature type="transmembrane region" description="Helical" evidence="8">
    <location>
        <begin position="330"/>
        <end position="361"/>
    </location>
</feature>
<keyword evidence="9" id="KW-0732">Signal</keyword>
<evidence type="ECO:0000313" key="10">
    <source>
        <dbReference type="EMBL" id="CAL8111542.1"/>
    </source>
</evidence>
<evidence type="ECO:0000256" key="3">
    <source>
        <dbReference type="ARBA" id="ARBA00022692"/>
    </source>
</evidence>
<feature type="transmembrane region" description="Helical" evidence="8">
    <location>
        <begin position="400"/>
        <end position="419"/>
    </location>
</feature>
<keyword evidence="6" id="KW-0675">Receptor</keyword>
<dbReference type="SUPFAM" id="SSF53850">
    <property type="entry name" value="Periplasmic binding protein-like II"/>
    <property type="match status" value="1"/>
</dbReference>
<evidence type="ECO:0000256" key="5">
    <source>
        <dbReference type="ARBA" id="ARBA00023136"/>
    </source>
</evidence>
<dbReference type="EMBL" id="CAXLJM020000046">
    <property type="protein sequence ID" value="CAL8111542.1"/>
    <property type="molecule type" value="Genomic_DNA"/>
</dbReference>
<reference evidence="10 11" key="1">
    <citation type="submission" date="2024-08" db="EMBL/GenBank/DDBJ databases">
        <authorList>
            <person name="Cucini C."/>
            <person name="Frati F."/>
        </authorList>
    </citation>
    <scope>NUCLEOTIDE SEQUENCE [LARGE SCALE GENOMIC DNA]</scope>
</reference>
<evidence type="ECO:0000256" key="7">
    <source>
        <dbReference type="ARBA" id="ARBA00023180"/>
    </source>
</evidence>
<feature type="chain" id="PRO_5046180140" evidence="9">
    <location>
        <begin position="20"/>
        <end position="655"/>
    </location>
</feature>
<dbReference type="Gene3D" id="1.10.287.70">
    <property type="match status" value="1"/>
</dbReference>
<evidence type="ECO:0000256" key="9">
    <source>
        <dbReference type="SAM" id="SignalP"/>
    </source>
</evidence>
<evidence type="ECO:0000256" key="1">
    <source>
        <dbReference type="ARBA" id="ARBA00004651"/>
    </source>
</evidence>